<evidence type="ECO:0000256" key="1">
    <source>
        <dbReference type="ARBA" id="ARBA00022723"/>
    </source>
</evidence>
<dbReference type="SUPFAM" id="SSF81606">
    <property type="entry name" value="PP2C-like"/>
    <property type="match status" value="1"/>
</dbReference>
<dbReference type="InterPro" id="IPR001932">
    <property type="entry name" value="PPM-type_phosphatase-like_dom"/>
</dbReference>
<dbReference type="Gene3D" id="3.60.40.10">
    <property type="entry name" value="PPM-type phosphatase domain"/>
    <property type="match status" value="1"/>
</dbReference>
<dbReference type="Pfam" id="PF00481">
    <property type="entry name" value="PP2C"/>
    <property type="match status" value="1"/>
</dbReference>
<feature type="domain" description="PPM-type phosphatase" evidence="4">
    <location>
        <begin position="23"/>
        <end position="72"/>
    </location>
</feature>
<sequence length="72" mass="7955">MGQVLSQPIVEKASSQGEDERLVYGLSSMQGWRLSMEDAHASVLDLKTHDKKESTPEDRVSFFGVYDGHGGE</sequence>
<proteinExistence type="predicted"/>
<organism evidence="5 6">
    <name type="scientific">Trichomonascus ciferrii</name>
    <dbReference type="NCBI Taxonomy" id="44093"/>
    <lineage>
        <taxon>Eukaryota</taxon>
        <taxon>Fungi</taxon>
        <taxon>Dikarya</taxon>
        <taxon>Ascomycota</taxon>
        <taxon>Saccharomycotina</taxon>
        <taxon>Dipodascomycetes</taxon>
        <taxon>Dipodascales</taxon>
        <taxon>Trichomonascaceae</taxon>
        <taxon>Trichomonascus</taxon>
        <taxon>Trichomonascus ciferrii complex</taxon>
    </lineage>
</organism>
<evidence type="ECO:0000313" key="6">
    <source>
        <dbReference type="Proteomes" id="UP000761534"/>
    </source>
</evidence>
<name>A0A642VAP1_9ASCO</name>
<keyword evidence="1" id="KW-0479">Metal-binding</keyword>
<protein>
    <recommendedName>
        <fullName evidence="4">PPM-type phosphatase domain-containing protein</fullName>
    </recommendedName>
</protein>
<dbReference type="AlphaFoldDB" id="A0A642VAP1"/>
<evidence type="ECO:0000313" key="5">
    <source>
        <dbReference type="EMBL" id="KAA8916908.1"/>
    </source>
</evidence>
<gene>
    <name evidence="5" type="ORF">TRICI_001027</name>
</gene>
<dbReference type="PROSITE" id="PS51746">
    <property type="entry name" value="PPM_2"/>
    <property type="match status" value="1"/>
</dbReference>
<evidence type="ECO:0000256" key="3">
    <source>
        <dbReference type="ARBA" id="ARBA00022912"/>
    </source>
</evidence>
<dbReference type="GO" id="GO:0046872">
    <property type="term" value="F:metal ion binding"/>
    <property type="evidence" value="ECO:0007669"/>
    <property type="project" value="UniProtKB-KW"/>
</dbReference>
<dbReference type="GO" id="GO:0004721">
    <property type="term" value="F:phosphoprotein phosphatase activity"/>
    <property type="evidence" value="ECO:0007669"/>
    <property type="project" value="UniProtKB-KW"/>
</dbReference>
<dbReference type="EMBL" id="SWFS01000078">
    <property type="protein sequence ID" value="KAA8916908.1"/>
    <property type="molecule type" value="Genomic_DNA"/>
</dbReference>
<evidence type="ECO:0000256" key="2">
    <source>
        <dbReference type="ARBA" id="ARBA00022801"/>
    </source>
</evidence>
<dbReference type="InterPro" id="IPR000222">
    <property type="entry name" value="PP2C_BS"/>
</dbReference>
<keyword evidence="3" id="KW-0904">Protein phosphatase</keyword>
<accession>A0A642VAP1</accession>
<reference evidence="5" key="1">
    <citation type="journal article" date="2019" name="G3 (Bethesda)">
        <title>Genome Assemblies of Two Rare Opportunistic Yeast Pathogens: Diutina rugosa (syn. Candida rugosa) and Trichomonascus ciferrii (syn. Candida ciferrii).</title>
        <authorList>
            <person name="Mixao V."/>
            <person name="Saus E."/>
            <person name="Hansen A.P."/>
            <person name="Lass-Florl C."/>
            <person name="Gabaldon T."/>
        </authorList>
    </citation>
    <scope>NUCLEOTIDE SEQUENCE</scope>
    <source>
        <strain evidence="5">CBS 4856</strain>
    </source>
</reference>
<evidence type="ECO:0000259" key="4">
    <source>
        <dbReference type="PROSITE" id="PS51746"/>
    </source>
</evidence>
<comment type="caution">
    <text evidence="5">The sequence shown here is derived from an EMBL/GenBank/DDBJ whole genome shotgun (WGS) entry which is preliminary data.</text>
</comment>
<dbReference type="OrthoDB" id="10264738at2759"/>
<dbReference type="InterPro" id="IPR036457">
    <property type="entry name" value="PPM-type-like_dom_sf"/>
</dbReference>
<dbReference type="VEuPathDB" id="FungiDB:TRICI_001027"/>
<keyword evidence="6" id="KW-1185">Reference proteome</keyword>
<dbReference type="PROSITE" id="PS01032">
    <property type="entry name" value="PPM_1"/>
    <property type="match status" value="1"/>
</dbReference>
<dbReference type="Proteomes" id="UP000761534">
    <property type="component" value="Unassembled WGS sequence"/>
</dbReference>
<keyword evidence="2" id="KW-0378">Hydrolase</keyword>